<reference evidence="6" key="3">
    <citation type="journal article" date="2024" name="Int. J. Antimicrob. Agents">
        <title>Identification of a novel Providencia species showing multi-drug-resistant in three patients with hospital-acquired infection.</title>
        <authorList>
            <person name="Yang W."/>
            <person name="Chen J."/>
            <person name="Yang F."/>
            <person name="Ji P."/>
            <person name="Shen S."/>
            <person name="Yin D."/>
            <person name="Hu F."/>
        </authorList>
    </citation>
    <scope>NUCLEOTIDE SEQUENCE</scope>
    <source>
        <strain evidence="6">CRE-138-0111</strain>
    </source>
</reference>
<dbReference type="Pfam" id="PF22228">
    <property type="entry name" value="CofB_beta-rpt"/>
    <property type="match status" value="1"/>
</dbReference>
<dbReference type="AlphaFoldDB" id="A0AA42FDV0"/>
<evidence type="ECO:0000259" key="2">
    <source>
        <dbReference type="Pfam" id="PF21444"/>
    </source>
</evidence>
<organism evidence="5 7">
    <name type="scientific">Providencia huashanensis</name>
    <dbReference type="NCBI Taxonomy" id="3037798"/>
    <lineage>
        <taxon>Bacteria</taxon>
        <taxon>Pseudomonadati</taxon>
        <taxon>Pseudomonadota</taxon>
        <taxon>Gammaproteobacteria</taxon>
        <taxon>Enterobacterales</taxon>
        <taxon>Morganellaceae</taxon>
        <taxon>Providencia</taxon>
    </lineage>
</organism>
<gene>
    <name evidence="5" type="ORF">P7V44_01000</name>
    <name evidence="6" type="ORF">Q5E86_02755</name>
</gene>
<dbReference type="Proteomes" id="UP001176478">
    <property type="component" value="Unassembled WGS sequence"/>
</dbReference>
<feature type="domain" description="CofB C-terminal" evidence="4">
    <location>
        <begin position="384"/>
        <end position="538"/>
    </location>
</feature>
<dbReference type="EMBL" id="JAUQTG010000001">
    <property type="protein sequence ID" value="MDO7855312.1"/>
    <property type="molecule type" value="Genomic_DNA"/>
</dbReference>
<comment type="caution">
    <text evidence="5">The sequence shown here is derived from an EMBL/GenBank/DDBJ whole genome shotgun (WGS) entry which is preliminary data.</text>
</comment>
<accession>A0AA42FDV0</accession>
<dbReference type="Pfam" id="PF21444">
    <property type="entry name" value="CofB_pilin_dom"/>
    <property type="match status" value="1"/>
</dbReference>
<name>A0AA42FDV0_9GAMM</name>
<evidence type="ECO:0000313" key="8">
    <source>
        <dbReference type="Proteomes" id="UP001176478"/>
    </source>
</evidence>
<dbReference type="EMBL" id="JARRYG010000001">
    <property type="protein sequence ID" value="MDG4694812.1"/>
    <property type="molecule type" value="Genomic_DNA"/>
</dbReference>
<keyword evidence="1" id="KW-0812">Transmembrane</keyword>
<feature type="domain" description="CofB-like pilin" evidence="2">
    <location>
        <begin position="42"/>
        <end position="259"/>
    </location>
</feature>
<dbReference type="Pfam" id="PF22229">
    <property type="entry name" value="CofB_C"/>
    <property type="match status" value="1"/>
</dbReference>
<dbReference type="RefSeq" id="WP_210788972.1">
    <property type="nucleotide sequence ID" value="NZ_JARRYG010000001.1"/>
</dbReference>
<proteinExistence type="predicted"/>
<protein>
    <submittedName>
        <fullName evidence="5">Prepilin-type N-terminal cleavage/methylation domain-containing protein</fullName>
    </submittedName>
</protein>
<dbReference type="InterPro" id="IPR053972">
    <property type="entry name" value="CofB_C"/>
</dbReference>
<keyword evidence="1" id="KW-0472">Membrane</keyword>
<keyword evidence="1" id="KW-1133">Transmembrane helix</keyword>
<evidence type="ECO:0000313" key="6">
    <source>
        <dbReference type="EMBL" id="MDO7855312.1"/>
    </source>
</evidence>
<sequence length="549" mass="62173">MKKSKIAGYSLLEVIIVLGIIGVIMVPLSRFIINRIEDNRRQQISDTIVDEMYRFIDFVNSDELETIDGNLKRNPLFQIGNKKPEYSKRVSNYKIEDELTHDNLHFNWGSGIGSERNYFTDETCQGSLLELSLKKEFLKCTIDPLISQQPVLSIERIDLIGDTKRKTIERTDFIAMYHPQKEEENLYVDNLYNNFMQSFKDKSLYLIQADMVFKEKEDNGNTNWQLLKRNNKNIKFGELALNADALSNDNYNYGIRFSFNSKAGKYLKSDGSVNTDKLCWNTKNSQYGPCLMAKDENKLVLTSGALDKNEKMPALCWDTQNKAKSVCLELKELPEDFSITDAQYLDDSNFILTKEDNKGNQVAGTLVANVVIEDSHYEGSKLVKEYRTVPEVSYHSFTGNNKSMIVGENYVGDDLKEDGVITIPRKLCPVVNDVRLWPRLTVAVSSMTPVVFDDEKNILDVDLSHESSTRINKIKHVGLSAGVVLQARHGYVVGTATTPFQPTWIISASLGVNNPENGDSSTYVNPKSLSIMAVEWCSSIKGDYSTSYD</sequence>
<evidence type="ECO:0000259" key="4">
    <source>
        <dbReference type="Pfam" id="PF22229"/>
    </source>
</evidence>
<evidence type="ECO:0000259" key="3">
    <source>
        <dbReference type="Pfam" id="PF22228"/>
    </source>
</evidence>
<dbReference type="InterPro" id="IPR048688">
    <property type="entry name" value="CofB-like_pilin_dom"/>
</dbReference>
<keyword evidence="8" id="KW-1185">Reference proteome</keyword>
<evidence type="ECO:0000313" key="5">
    <source>
        <dbReference type="EMBL" id="MDG4694812.1"/>
    </source>
</evidence>
<evidence type="ECO:0000256" key="1">
    <source>
        <dbReference type="SAM" id="Phobius"/>
    </source>
</evidence>
<feature type="domain" description="CofB-like beta-repeat" evidence="3">
    <location>
        <begin position="277"/>
        <end position="329"/>
    </location>
</feature>
<dbReference type="GO" id="GO:0016020">
    <property type="term" value="C:membrane"/>
    <property type="evidence" value="ECO:0007669"/>
    <property type="project" value="UniProtKB-SubCell"/>
</dbReference>
<evidence type="ECO:0000313" key="7">
    <source>
        <dbReference type="Proteomes" id="UP001156701"/>
    </source>
</evidence>
<dbReference type="InterPro" id="IPR053971">
    <property type="entry name" value="CofB-like_b-rpt_dom"/>
</dbReference>
<reference evidence="5" key="1">
    <citation type="submission" date="2023-03" db="EMBL/GenBank/DDBJ databases">
        <title>a new species belonging to Providencia genus.</title>
        <authorList>
            <person name="Yang W."/>
            <person name="Hu F."/>
            <person name="Shen S."/>
            <person name="Ding L."/>
            <person name="Yin D."/>
        </authorList>
    </citation>
    <scope>NUCLEOTIDE SEQUENCE</scope>
    <source>
        <strain evidence="5">CRE-3FA-0001</strain>
    </source>
</reference>
<dbReference type="Proteomes" id="UP001156701">
    <property type="component" value="Unassembled WGS sequence"/>
</dbReference>
<feature type="transmembrane region" description="Helical" evidence="1">
    <location>
        <begin position="12"/>
        <end position="33"/>
    </location>
</feature>
<reference evidence="6" key="2">
    <citation type="submission" date="2023-07" db="EMBL/GenBank/DDBJ databases">
        <authorList>
            <person name="Yang W."/>
            <person name="Chen J."/>
            <person name="Ji P."/>
            <person name="Hu F."/>
        </authorList>
    </citation>
    <scope>NUCLEOTIDE SEQUENCE</scope>
    <source>
        <strain evidence="6">CRE-138-0111</strain>
    </source>
</reference>